<dbReference type="EMBL" id="CAKJTJ010000001">
    <property type="protein sequence ID" value="CAG9619562.1"/>
    <property type="molecule type" value="Genomic_DNA"/>
</dbReference>
<accession>A0ABN8A6N0</accession>
<evidence type="ECO:0000313" key="2">
    <source>
        <dbReference type="Proteomes" id="UP000789833"/>
    </source>
</evidence>
<dbReference type="Proteomes" id="UP000789833">
    <property type="component" value="Unassembled WGS sequence"/>
</dbReference>
<comment type="caution">
    <text evidence="1">The sequence shown here is derived from an EMBL/GenBank/DDBJ whole genome shotgun (WGS) entry which is preliminary data.</text>
</comment>
<organism evidence="1 2">
    <name type="scientific">Sutcliffiella rhizosphaerae</name>
    <dbReference type="NCBI Taxonomy" id="2880967"/>
    <lineage>
        <taxon>Bacteria</taxon>
        <taxon>Bacillati</taxon>
        <taxon>Bacillota</taxon>
        <taxon>Bacilli</taxon>
        <taxon>Bacillales</taxon>
        <taxon>Bacillaceae</taxon>
        <taxon>Sutcliffiella</taxon>
    </lineage>
</organism>
<proteinExistence type="predicted"/>
<name>A0ABN8A6N0_9BACI</name>
<reference evidence="1 2" key="1">
    <citation type="submission" date="2021-10" db="EMBL/GenBank/DDBJ databases">
        <authorList>
            <person name="Criscuolo A."/>
        </authorList>
    </citation>
    <scope>NUCLEOTIDE SEQUENCE [LARGE SCALE GENOMIC DNA]</scope>
    <source>
        <strain evidence="2">CIP 111883</strain>
    </source>
</reference>
<protein>
    <submittedName>
        <fullName evidence="1">Uncharacterized protein</fullName>
    </submittedName>
</protein>
<sequence length="39" mass="4655">MDTFRTLFYIELNIVIVFPKEKQIKISVKNPQFIGKINK</sequence>
<keyword evidence="2" id="KW-1185">Reference proteome</keyword>
<evidence type="ECO:0000313" key="1">
    <source>
        <dbReference type="EMBL" id="CAG9619562.1"/>
    </source>
</evidence>
<gene>
    <name evidence="1" type="ORF">BACCIP111883_00330</name>
</gene>